<evidence type="ECO:0000313" key="1">
    <source>
        <dbReference type="EMBL" id="CUN94208.1"/>
    </source>
</evidence>
<evidence type="ECO:0000313" key="2">
    <source>
        <dbReference type="Proteomes" id="UP000095439"/>
    </source>
</evidence>
<dbReference type="Pfam" id="PF09551">
    <property type="entry name" value="Spore_II_R"/>
    <property type="match status" value="1"/>
</dbReference>
<dbReference type="AlphaFoldDB" id="A0A174B3L9"/>
<name>A0A174B3L9_9FIRM</name>
<protein>
    <submittedName>
        <fullName evidence="1">Stage II sporulation protein R</fullName>
    </submittedName>
</protein>
<reference evidence="1 2" key="1">
    <citation type="submission" date="2015-09" db="EMBL/GenBank/DDBJ databases">
        <authorList>
            <consortium name="Pathogen Informatics"/>
        </authorList>
    </citation>
    <scope>NUCLEOTIDE SEQUENCE [LARGE SCALE GENOMIC DNA]</scope>
    <source>
        <strain evidence="1 2">2789STDY5608866</strain>
    </source>
</reference>
<organism evidence="1 2">
    <name type="scientific">Dorea longicatena</name>
    <dbReference type="NCBI Taxonomy" id="88431"/>
    <lineage>
        <taxon>Bacteria</taxon>
        <taxon>Bacillati</taxon>
        <taxon>Bacillota</taxon>
        <taxon>Clostridia</taxon>
        <taxon>Lachnospirales</taxon>
        <taxon>Lachnospiraceae</taxon>
        <taxon>Dorea</taxon>
    </lineage>
</organism>
<dbReference type="Proteomes" id="UP000095439">
    <property type="component" value="Unassembled WGS sequence"/>
</dbReference>
<dbReference type="EMBL" id="CYYY01000008">
    <property type="protein sequence ID" value="CUN94208.1"/>
    <property type="molecule type" value="Genomic_DNA"/>
</dbReference>
<sequence>MKRETICLIIACLISFILTAGIMNWRMEIVHAELSDTQQSLAKEVFRFHVIAESDSANDQRIKLKVRDAVLKYMKAHMTRAERRDAKATKVWTLTHKKELTDTADKILKKEKVSYRAKAEVTTCYFPDKRYGDIIFPEGNYEALRIVLGKGNGHNWWCVLYPNLCFTNATCAVVDEDGKKELKEALSAEEYEMVTATSEFKIKWFFFGKDHAKESD</sequence>
<gene>
    <name evidence="1" type="ORF">ERS852423_01843</name>
</gene>
<proteinExistence type="predicted"/>
<accession>A0A174B3L9</accession>
<dbReference type="RefSeq" id="WP_055181704.1">
    <property type="nucleotide sequence ID" value="NZ_CABIWY010000008.1"/>
</dbReference>
<dbReference type="NCBIfam" id="TIGR02837">
    <property type="entry name" value="spore_II_R"/>
    <property type="match status" value="1"/>
</dbReference>
<dbReference type="InterPro" id="IPR014202">
    <property type="entry name" value="Spore_II_R"/>
</dbReference>